<sequence>MPKQDSQPSLSVPYKLPGNTPLHDLYLALEGRISVEQELLRKQEYSSPLGYAPIACRLKIMHLDEKLYQLRRVLFIKENIHEYIHLVKNKREADVDLNALKAQVFDTIDALLDYKVTYWNIDDSLKEGGVFISAPSLREALNISRTLTALFRSPQTFFMPLWGKTKSLEHFEASLKNEAFDSEAYKKYKESITRDETNPLQALRDYQKQLLAPILPPVVTREPYTKNGPG</sequence>
<accession>G9EJ84</accession>
<dbReference type="EMBL" id="JH413796">
    <property type="protein sequence ID" value="EHL32650.1"/>
    <property type="molecule type" value="Genomic_DNA"/>
</dbReference>
<dbReference type="AlphaFoldDB" id="G9EJ84"/>
<dbReference type="RefSeq" id="WP_006869231.1">
    <property type="nucleotide sequence ID" value="NZ_JH413796.1"/>
</dbReference>
<evidence type="ECO:0000313" key="2">
    <source>
        <dbReference type="Proteomes" id="UP000002770"/>
    </source>
</evidence>
<dbReference type="InParanoid" id="G9EJ84"/>
<keyword evidence="2" id="KW-1185">Reference proteome</keyword>
<gene>
    <name evidence="1" type="ORF">LDG_5242</name>
</gene>
<reference evidence="1 2" key="1">
    <citation type="journal article" date="2011" name="BMC Genomics">
        <title>Insight into cross-talk between intra-amoebal pathogens.</title>
        <authorList>
            <person name="Gimenez G."/>
            <person name="Bertelli C."/>
            <person name="Moliner C."/>
            <person name="Robert C."/>
            <person name="Raoult D."/>
            <person name="Fournier P.E."/>
            <person name="Greub G."/>
        </authorList>
    </citation>
    <scope>NUCLEOTIDE SEQUENCE [LARGE SCALE GENOMIC DNA]</scope>
    <source>
        <strain evidence="1 2">LLAP12</strain>
    </source>
</reference>
<proteinExistence type="predicted"/>
<protein>
    <submittedName>
        <fullName evidence="1">Uncharacterized protein</fullName>
    </submittedName>
</protein>
<organism evidence="1 2">
    <name type="scientific">Legionella drancourtii LLAP12</name>
    <dbReference type="NCBI Taxonomy" id="658187"/>
    <lineage>
        <taxon>Bacteria</taxon>
        <taxon>Pseudomonadati</taxon>
        <taxon>Pseudomonadota</taxon>
        <taxon>Gammaproteobacteria</taxon>
        <taxon>Legionellales</taxon>
        <taxon>Legionellaceae</taxon>
        <taxon>Legionella</taxon>
    </lineage>
</organism>
<dbReference type="Proteomes" id="UP000002770">
    <property type="component" value="Unassembled WGS sequence"/>
</dbReference>
<dbReference type="HOGENOM" id="CLU_1203617_0_0_6"/>
<evidence type="ECO:0000313" key="1">
    <source>
        <dbReference type="EMBL" id="EHL32650.1"/>
    </source>
</evidence>
<name>G9EJ84_9GAMM</name>